<gene>
    <name evidence="2" type="ordered locus">RBRH_03306</name>
</gene>
<reference evidence="2 3" key="1">
    <citation type="journal article" date="2011" name="J. Bacteriol.">
        <title>Complete genome sequence of Burkholderia rhizoxinica, an endosymbiont of Rhizopus microsporus.</title>
        <authorList>
            <person name="Lackner G."/>
            <person name="Moebius N."/>
            <person name="Partida-Martinez L."/>
            <person name="Hertweck C."/>
        </authorList>
    </citation>
    <scope>NUCLEOTIDE SEQUENCE [LARGE SCALE GENOMIC DNA]</scope>
    <source>
        <strain evidence="3">DSM 19002 / CIP 109453 / HKI 454</strain>
    </source>
</reference>
<feature type="transmembrane region" description="Helical" evidence="1">
    <location>
        <begin position="7"/>
        <end position="31"/>
    </location>
</feature>
<feature type="transmembrane region" description="Helical" evidence="1">
    <location>
        <begin position="51"/>
        <end position="72"/>
    </location>
</feature>
<dbReference type="EMBL" id="FR687359">
    <property type="protein sequence ID" value="CBW74017.1"/>
    <property type="molecule type" value="Genomic_DNA"/>
</dbReference>
<evidence type="ECO:0000256" key="1">
    <source>
        <dbReference type="SAM" id="Phobius"/>
    </source>
</evidence>
<sequence>MSRDVQALFLYIFICLITLAVLALVTEFGVIPIIVWMRNSSVYYLPDLARMYAWCKLILFAAVVGGAGAWLYDRKRIGR</sequence>
<keyword evidence="1" id="KW-1133">Transmembrane helix</keyword>
<dbReference type="HOGENOM" id="CLU_2732363_0_0_4"/>
<dbReference type="STRING" id="882378.RBRH_03306"/>
<evidence type="ECO:0000313" key="2">
    <source>
        <dbReference type="EMBL" id="CBW74017.1"/>
    </source>
</evidence>
<dbReference type="Proteomes" id="UP000007437">
    <property type="component" value="Chromosome"/>
</dbReference>
<keyword evidence="1" id="KW-0812">Transmembrane</keyword>
<accession>E5AMT6</accession>
<protein>
    <submittedName>
        <fullName evidence="2">Uncharacterized protein</fullName>
    </submittedName>
</protein>
<organism evidence="2 3">
    <name type="scientific">Mycetohabitans rhizoxinica (strain DSM 19002 / CIP 109453 / HKI 454)</name>
    <name type="common">Paraburkholderia rhizoxinica</name>
    <dbReference type="NCBI Taxonomy" id="882378"/>
    <lineage>
        <taxon>Bacteria</taxon>
        <taxon>Pseudomonadati</taxon>
        <taxon>Pseudomonadota</taxon>
        <taxon>Betaproteobacteria</taxon>
        <taxon>Burkholderiales</taxon>
        <taxon>Burkholderiaceae</taxon>
        <taxon>Mycetohabitans</taxon>
    </lineage>
</organism>
<dbReference type="KEGG" id="brh:RBRH_03306"/>
<keyword evidence="1" id="KW-0472">Membrane</keyword>
<evidence type="ECO:0000313" key="3">
    <source>
        <dbReference type="Proteomes" id="UP000007437"/>
    </source>
</evidence>
<name>E5AMT6_MYCRK</name>
<dbReference type="AlphaFoldDB" id="E5AMT6"/>
<proteinExistence type="predicted"/>
<dbReference type="eggNOG" id="ENOG5030XD3">
    <property type="taxonomic scope" value="Bacteria"/>
</dbReference>